<dbReference type="Pfam" id="PF07859">
    <property type="entry name" value="Abhydrolase_3"/>
    <property type="match status" value="1"/>
</dbReference>
<feature type="region of interest" description="Disordered" evidence="1">
    <location>
        <begin position="1"/>
        <end position="52"/>
    </location>
</feature>
<dbReference type="RefSeq" id="WP_236117432.1">
    <property type="nucleotide sequence ID" value="NZ_JAKGSI010000001.1"/>
</dbReference>
<evidence type="ECO:0000313" key="3">
    <source>
        <dbReference type="EMBL" id="MCF4005618.1"/>
    </source>
</evidence>
<accession>A0A9X1QPT9</accession>
<feature type="compositionally biased region" description="Basic and acidic residues" evidence="1">
    <location>
        <begin position="33"/>
        <end position="52"/>
    </location>
</feature>
<feature type="compositionally biased region" description="Basic and acidic residues" evidence="1">
    <location>
        <begin position="8"/>
        <end position="23"/>
    </location>
</feature>
<dbReference type="EMBL" id="JAKGSI010000001">
    <property type="protein sequence ID" value="MCF4005618.1"/>
    <property type="molecule type" value="Genomic_DNA"/>
</dbReference>
<name>A0A9X1QPT9_9CORY</name>
<comment type="caution">
    <text evidence="3">The sequence shown here is derived from an EMBL/GenBank/DDBJ whole genome shotgun (WGS) entry which is preliminary data.</text>
</comment>
<dbReference type="InterPro" id="IPR013094">
    <property type="entry name" value="AB_hydrolase_3"/>
</dbReference>
<proteinExistence type="predicted"/>
<gene>
    <name evidence="3" type="ORF">L1O03_00250</name>
</gene>
<keyword evidence="4" id="KW-1185">Reference proteome</keyword>
<dbReference type="InterPro" id="IPR029058">
    <property type="entry name" value="AB_hydrolase_fold"/>
</dbReference>
<dbReference type="Proteomes" id="UP001139336">
    <property type="component" value="Unassembled WGS sequence"/>
</dbReference>
<organism evidence="3 4">
    <name type="scientific">Corynebacterium uropygiale</name>
    <dbReference type="NCBI Taxonomy" id="1775911"/>
    <lineage>
        <taxon>Bacteria</taxon>
        <taxon>Bacillati</taxon>
        <taxon>Actinomycetota</taxon>
        <taxon>Actinomycetes</taxon>
        <taxon>Mycobacteriales</taxon>
        <taxon>Corynebacteriaceae</taxon>
        <taxon>Corynebacterium</taxon>
    </lineage>
</organism>
<dbReference type="AlphaFoldDB" id="A0A9X1QPT9"/>
<dbReference type="GO" id="GO:0016787">
    <property type="term" value="F:hydrolase activity"/>
    <property type="evidence" value="ECO:0007669"/>
    <property type="project" value="UniProtKB-KW"/>
</dbReference>
<evidence type="ECO:0000256" key="1">
    <source>
        <dbReference type="SAM" id="MobiDB-lite"/>
    </source>
</evidence>
<dbReference type="Gene3D" id="3.40.50.1820">
    <property type="entry name" value="alpha/beta hydrolase"/>
    <property type="match status" value="1"/>
</dbReference>
<dbReference type="SUPFAM" id="SSF53474">
    <property type="entry name" value="alpha/beta-Hydrolases"/>
    <property type="match status" value="1"/>
</dbReference>
<keyword evidence="3" id="KW-0378">Hydrolase</keyword>
<reference evidence="3" key="1">
    <citation type="submission" date="2022-01" db="EMBL/GenBank/DDBJ databases">
        <title>Corynebacterium sp. nov isolated from isolated from the feces of the greater white-fronted geese (Anser albifrons) at Poyang Lake, PR China.</title>
        <authorList>
            <person name="Liu Q."/>
        </authorList>
    </citation>
    <scope>NUCLEOTIDE SEQUENCE</scope>
    <source>
        <strain evidence="3">JCM 32435</strain>
    </source>
</reference>
<protein>
    <submittedName>
        <fullName evidence="3">Alpha/beta hydrolase fold domain-containing protein</fullName>
    </submittedName>
</protein>
<evidence type="ECO:0000259" key="2">
    <source>
        <dbReference type="Pfam" id="PF07859"/>
    </source>
</evidence>
<evidence type="ECO:0000313" key="4">
    <source>
        <dbReference type="Proteomes" id="UP001139336"/>
    </source>
</evidence>
<feature type="domain" description="Alpha/beta hydrolase fold-3" evidence="2">
    <location>
        <begin position="149"/>
        <end position="239"/>
    </location>
</feature>
<sequence length="324" mass="34613">MTSTPHQPSEHSEPGAHSAEHSRPAAPDPSLPAEEREAAERAAFRVGGWEEKLSPEEQLEQLASYLDAHHPLPDLTPPWRGGSGDPTEADNYFARLPDRSTHAAMLMLGSGLDHAMPGVAFPGGVTLRDLPGQPACILEPSSPSGRWAVSLHGGGWWRGSGTALDMQWRPEVAGAAEVSGTTIIDVDYPLLPAASLAEILDATSQAIRHARLQGAQSVSLWGADSGAALALLLAEKADSLVLTFPELQSLGALPESAGPIPDLPEPERWPRTLVQIAEHDELTEPPASLPANATVRAYISQHWISTPEVARQRITDVAEFLKED</sequence>